<keyword evidence="1" id="KW-0812">Transmembrane</keyword>
<sequence>MVLPRQELVERCNPLLKLQHPLVKLHFFCYALFFLLASQVAWLRWPNKKVYYFCLGLAKCLRSLSNCNDPEVINSLFLVKRPNSNLKCPVSSEFSCCQE</sequence>
<feature type="transmembrane region" description="Helical" evidence="1">
    <location>
        <begin position="25"/>
        <end position="43"/>
    </location>
</feature>
<name>A0ABV0MEX2_9TELE</name>
<keyword evidence="3" id="KW-1185">Reference proteome</keyword>
<accession>A0ABV0MEX2</accession>
<organism evidence="2 3">
    <name type="scientific">Goodea atripinnis</name>
    <dbReference type="NCBI Taxonomy" id="208336"/>
    <lineage>
        <taxon>Eukaryota</taxon>
        <taxon>Metazoa</taxon>
        <taxon>Chordata</taxon>
        <taxon>Craniata</taxon>
        <taxon>Vertebrata</taxon>
        <taxon>Euteleostomi</taxon>
        <taxon>Actinopterygii</taxon>
        <taxon>Neopterygii</taxon>
        <taxon>Teleostei</taxon>
        <taxon>Neoteleostei</taxon>
        <taxon>Acanthomorphata</taxon>
        <taxon>Ovalentaria</taxon>
        <taxon>Atherinomorphae</taxon>
        <taxon>Cyprinodontiformes</taxon>
        <taxon>Goodeidae</taxon>
        <taxon>Goodea</taxon>
    </lineage>
</organism>
<proteinExistence type="predicted"/>
<evidence type="ECO:0000313" key="3">
    <source>
        <dbReference type="Proteomes" id="UP001476798"/>
    </source>
</evidence>
<reference evidence="2 3" key="1">
    <citation type="submission" date="2021-06" db="EMBL/GenBank/DDBJ databases">
        <authorList>
            <person name="Palmer J.M."/>
        </authorList>
    </citation>
    <scope>NUCLEOTIDE SEQUENCE [LARGE SCALE GENOMIC DNA]</scope>
    <source>
        <strain evidence="2 3">GA_2019</strain>
        <tissue evidence="2">Muscle</tissue>
    </source>
</reference>
<dbReference type="Proteomes" id="UP001476798">
    <property type="component" value="Unassembled WGS sequence"/>
</dbReference>
<evidence type="ECO:0000256" key="1">
    <source>
        <dbReference type="SAM" id="Phobius"/>
    </source>
</evidence>
<keyword evidence="1" id="KW-1133">Transmembrane helix</keyword>
<comment type="caution">
    <text evidence="2">The sequence shown here is derived from an EMBL/GenBank/DDBJ whole genome shotgun (WGS) entry which is preliminary data.</text>
</comment>
<keyword evidence="1" id="KW-0472">Membrane</keyword>
<protein>
    <submittedName>
        <fullName evidence="2">Uncharacterized protein</fullName>
    </submittedName>
</protein>
<evidence type="ECO:0000313" key="2">
    <source>
        <dbReference type="EMBL" id="MEQ2157668.1"/>
    </source>
</evidence>
<dbReference type="EMBL" id="JAHRIO010000160">
    <property type="protein sequence ID" value="MEQ2157668.1"/>
    <property type="molecule type" value="Genomic_DNA"/>
</dbReference>
<gene>
    <name evidence="2" type="ORF">GOODEAATRI_003980</name>
</gene>